<dbReference type="EC" id="3.4.21.9" evidence="1"/>
<dbReference type="Proteomes" id="UP001165960">
    <property type="component" value="Unassembled WGS sequence"/>
</dbReference>
<name>A0ACC2SHH2_9FUNG</name>
<organism evidence="1 2">
    <name type="scientific">Entomophthora muscae</name>
    <dbReference type="NCBI Taxonomy" id="34485"/>
    <lineage>
        <taxon>Eukaryota</taxon>
        <taxon>Fungi</taxon>
        <taxon>Fungi incertae sedis</taxon>
        <taxon>Zoopagomycota</taxon>
        <taxon>Entomophthoromycotina</taxon>
        <taxon>Entomophthoromycetes</taxon>
        <taxon>Entomophthorales</taxon>
        <taxon>Entomophthoraceae</taxon>
        <taxon>Entomophthora</taxon>
    </lineage>
</organism>
<reference evidence="1" key="1">
    <citation type="submission" date="2022-04" db="EMBL/GenBank/DDBJ databases">
        <title>Genome of the entomopathogenic fungus Entomophthora muscae.</title>
        <authorList>
            <person name="Elya C."/>
            <person name="Lovett B.R."/>
            <person name="Lee E."/>
            <person name="Macias A.M."/>
            <person name="Hajek A.E."/>
            <person name="De Bivort B.L."/>
            <person name="Kasson M.T."/>
            <person name="De Fine Licht H.H."/>
            <person name="Stajich J.E."/>
        </authorList>
    </citation>
    <scope>NUCLEOTIDE SEQUENCE</scope>
    <source>
        <strain evidence="1">Berkeley</strain>
    </source>
</reference>
<evidence type="ECO:0000313" key="1">
    <source>
        <dbReference type="EMBL" id="KAJ9061691.1"/>
    </source>
</evidence>
<keyword evidence="2" id="KW-1185">Reference proteome</keyword>
<protein>
    <submittedName>
        <fullName evidence="1">Testisin</fullName>
        <ecNumber evidence="1">3.4.21.9</ecNumber>
    </submittedName>
</protein>
<sequence length="97" mass="10426">MKWFVEVIVDPSIHLCALQIGGQADSCQGDSGGPLIARVCGHWILVGIVSFGQSCGLATAPGIYTRVSAFPLFIKDHTLPDMSAKLRFPQSFQPINP</sequence>
<evidence type="ECO:0000313" key="2">
    <source>
        <dbReference type="Proteomes" id="UP001165960"/>
    </source>
</evidence>
<gene>
    <name evidence="1" type="primary">PRSS21</name>
    <name evidence="1" type="ORF">DSO57_1018110</name>
</gene>
<comment type="caution">
    <text evidence="1">The sequence shown here is derived from an EMBL/GenBank/DDBJ whole genome shotgun (WGS) entry which is preliminary data.</text>
</comment>
<proteinExistence type="predicted"/>
<accession>A0ACC2SHH2</accession>
<dbReference type="EMBL" id="QTSX02005048">
    <property type="protein sequence ID" value="KAJ9061691.1"/>
    <property type="molecule type" value="Genomic_DNA"/>
</dbReference>
<keyword evidence="1" id="KW-0378">Hydrolase</keyword>